<comment type="function">
    <text evidence="2">Could be a mediator in iron transactions between iron acquisition and iron-requiring processes, such as synthesis and/or repair of Fe-S clusters in biosynthetic enzymes. Necessary to maintain high levels of aconitase under oxidative stress.</text>
</comment>
<dbReference type="InterPro" id="IPR036766">
    <property type="entry name" value="Fe_traffick_prot_YggX_sf"/>
</dbReference>
<organism evidence="6 7">
    <name type="scientific">Oleiphilus messinensis</name>
    <dbReference type="NCBI Taxonomy" id="141451"/>
    <lineage>
        <taxon>Bacteria</taxon>
        <taxon>Pseudomonadati</taxon>
        <taxon>Pseudomonadota</taxon>
        <taxon>Gammaproteobacteria</taxon>
        <taxon>Oceanospirillales</taxon>
        <taxon>Oleiphilaceae</taxon>
        <taxon>Oleiphilus</taxon>
    </lineage>
</organism>
<keyword evidence="7" id="KW-1185">Reference proteome</keyword>
<name>A0A1Y0IFB3_9GAMM</name>
<evidence type="ECO:0000256" key="3">
    <source>
        <dbReference type="ARBA" id="ARBA00061679"/>
    </source>
</evidence>
<evidence type="ECO:0000313" key="6">
    <source>
        <dbReference type="EMBL" id="ARU58175.1"/>
    </source>
</evidence>
<evidence type="ECO:0000256" key="4">
    <source>
        <dbReference type="ARBA" id="ARBA00070403"/>
    </source>
</evidence>
<comment type="similarity">
    <text evidence="3 5">Belongs to the Fe(2+)-trafficking protein family.</text>
</comment>
<protein>
    <recommendedName>
        <fullName evidence="4 5">Probable Fe(2+)-trafficking protein</fullName>
    </recommendedName>
</protein>
<evidence type="ECO:0000313" key="7">
    <source>
        <dbReference type="Proteomes" id="UP000196027"/>
    </source>
</evidence>
<dbReference type="SUPFAM" id="SSF111148">
    <property type="entry name" value="YggX-like"/>
    <property type="match status" value="1"/>
</dbReference>
<dbReference type="RefSeq" id="WP_087462980.1">
    <property type="nucleotide sequence ID" value="NZ_CP021425.1"/>
</dbReference>
<dbReference type="PIRSF" id="PIRSF029827">
    <property type="entry name" value="Fe_traffic_YggX"/>
    <property type="match status" value="1"/>
</dbReference>
<reference evidence="6 7" key="1">
    <citation type="submission" date="2017-05" db="EMBL/GenBank/DDBJ databases">
        <title>Genomic insights into alkan degradation activity of Oleiphilus messinensis.</title>
        <authorList>
            <person name="Kozyavkin S.A."/>
            <person name="Slesarev A.I."/>
            <person name="Golyshin P.N."/>
            <person name="Korzhenkov A."/>
            <person name="Golyshina O.N."/>
            <person name="Toshchakov S.V."/>
        </authorList>
    </citation>
    <scope>NUCLEOTIDE SEQUENCE [LARGE SCALE GENOMIC DNA]</scope>
    <source>
        <strain evidence="6 7">ME102</strain>
    </source>
</reference>
<proteinExistence type="inferred from homology"/>
<keyword evidence="1 5" id="KW-0408">Iron</keyword>
<dbReference type="GO" id="GO:0005506">
    <property type="term" value="F:iron ion binding"/>
    <property type="evidence" value="ECO:0007669"/>
    <property type="project" value="UniProtKB-UniRule"/>
</dbReference>
<dbReference type="GO" id="GO:0034599">
    <property type="term" value="P:cellular response to oxidative stress"/>
    <property type="evidence" value="ECO:0007669"/>
    <property type="project" value="TreeGrafter"/>
</dbReference>
<dbReference type="HAMAP" id="MF_00686">
    <property type="entry name" value="Fe_traffic_YggX"/>
    <property type="match status" value="1"/>
</dbReference>
<dbReference type="NCBIfam" id="NF003817">
    <property type="entry name" value="PRK05408.1"/>
    <property type="match status" value="1"/>
</dbReference>
<dbReference type="Gene3D" id="1.10.3880.10">
    <property type="entry name" value="Fe(II) trafficking protein YggX"/>
    <property type="match status" value="1"/>
</dbReference>
<evidence type="ECO:0000256" key="1">
    <source>
        <dbReference type="ARBA" id="ARBA00023004"/>
    </source>
</evidence>
<dbReference type="Proteomes" id="UP000196027">
    <property type="component" value="Chromosome"/>
</dbReference>
<sequence>MTRQVMCKKYQKELEGLDFPPIPGPKGQELFETISKQAWGEWLQHQTMLINEKRLSLMDPRTREYLNEQMEKFFCNADDMDQAEGYVPPSETP</sequence>
<dbReference type="EMBL" id="CP021425">
    <property type="protein sequence ID" value="ARU58175.1"/>
    <property type="molecule type" value="Genomic_DNA"/>
</dbReference>
<dbReference type="PANTHER" id="PTHR36965:SF1">
    <property type="entry name" value="FE(2+)-TRAFFICKING PROTEIN-RELATED"/>
    <property type="match status" value="1"/>
</dbReference>
<gene>
    <name evidence="6" type="ORF">OLMES_4158</name>
</gene>
<dbReference type="InterPro" id="IPR007457">
    <property type="entry name" value="Fe_traffick_prot_YggX"/>
</dbReference>
<dbReference type="Pfam" id="PF04362">
    <property type="entry name" value="Iron_traffic"/>
    <property type="match status" value="1"/>
</dbReference>
<evidence type="ECO:0000256" key="2">
    <source>
        <dbReference type="ARBA" id="ARBA00053793"/>
    </source>
</evidence>
<dbReference type="OrthoDB" id="9804318at2"/>
<dbReference type="FunFam" id="1.10.3880.10:FF:000001">
    <property type="entry name" value="Probable Fe(2+)-trafficking protein"/>
    <property type="match status" value="1"/>
</dbReference>
<dbReference type="GO" id="GO:0005829">
    <property type="term" value="C:cytosol"/>
    <property type="evidence" value="ECO:0007669"/>
    <property type="project" value="TreeGrafter"/>
</dbReference>
<accession>A0A1Y0IFB3</accession>
<dbReference type="KEGG" id="ome:OLMES_4158"/>
<dbReference type="AlphaFoldDB" id="A0A1Y0IFB3"/>
<evidence type="ECO:0000256" key="5">
    <source>
        <dbReference type="HAMAP-Rule" id="MF_00686"/>
    </source>
</evidence>
<dbReference type="PANTHER" id="PTHR36965">
    <property type="entry name" value="FE(2+)-TRAFFICKING PROTEIN-RELATED"/>
    <property type="match status" value="1"/>
</dbReference>